<evidence type="ECO:0000256" key="2">
    <source>
        <dbReference type="ARBA" id="ARBA00022679"/>
    </source>
</evidence>
<evidence type="ECO:0000313" key="3">
    <source>
        <dbReference type="EMBL" id="KAA6303740.1"/>
    </source>
</evidence>
<dbReference type="GO" id="GO:0047244">
    <property type="term" value="F:N-acetylglucosaminyldiphosphoundecaprenol N-acetyl-beta-D-mannosaminyltransferase activity"/>
    <property type="evidence" value="ECO:0007669"/>
    <property type="project" value="UniProtKB-EC"/>
</dbReference>
<keyword evidence="2 3" id="KW-0808">Transferase</keyword>
<sequence>MIERFNIGKVNINAANIEEAVSCIMENADTDTSCYVCLTNVYACHIGNRDENYGRILNNSFLTFPDGKPLEWYARLSGYNKVRRTCGPDLFVRICELTENTHYTHFFYGSSPEIIAKMKENLLRKWPNLKIVEALSPPFLPARELAGDSIANKINEINPTFVWIGLGAPKQELVMDLLVKKIKSSILIGIGLVFEYQAGTIKRAPLWMQKSGFEWLFRVSQQPKRMIIAIPPFSWITIKIIIKLLKKWE</sequence>
<dbReference type="Proteomes" id="UP000324575">
    <property type="component" value="Unassembled WGS sequence"/>
</dbReference>
<protein>
    <submittedName>
        <fullName evidence="3">Putative N-acetylmannosaminyltransferase</fullName>
        <ecNumber evidence="3">2.4.1.187</ecNumber>
    </submittedName>
</protein>
<dbReference type="NCBIfam" id="TIGR00696">
    <property type="entry name" value="wecG_tagA_cpsF"/>
    <property type="match status" value="1"/>
</dbReference>
<evidence type="ECO:0000256" key="1">
    <source>
        <dbReference type="ARBA" id="ARBA00022676"/>
    </source>
</evidence>
<name>A0A5M8P6A0_9BACT</name>
<dbReference type="AlphaFoldDB" id="A0A5M8P6A0"/>
<reference evidence="3 4" key="1">
    <citation type="submission" date="2019-03" db="EMBL/GenBank/DDBJ databases">
        <title>Single cell metagenomics reveals metabolic interactions within the superorganism composed of flagellate Streblomastix strix and complex community of Bacteroidetes bacteria on its surface.</title>
        <authorList>
            <person name="Treitli S.C."/>
            <person name="Kolisko M."/>
            <person name="Husnik F."/>
            <person name="Keeling P."/>
            <person name="Hampl V."/>
        </authorList>
    </citation>
    <scope>NUCLEOTIDE SEQUENCE [LARGE SCALE GENOMIC DNA]</scope>
    <source>
        <strain evidence="3">St1</strain>
    </source>
</reference>
<evidence type="ECO:0000313" key="4">
    <source>
        <dbReference type="Proteomes" id="UP000324575"/>
    </source>
</evidence>
<gene>
    <name evidence="3" type="ORF">EZS26_000291</name>
</gene>
<keyword evidence="1 3" id="KW-0328">Glycosyltransferase</keyword>
<comment type="caution">
    <text evidence="3">The sequence shown here is derived from an EMBL/GenBank/DDBJ whole genome shotgun (WGS) entry which is preliminary data.</text>
</comment>
<organism evidence="3 4">
    <name type="scientific">Candidatus Ordinivivax streblomastigis</name>
    <dbReference type="NCBI Taxonomy" id="2540710"/>
    <lineage>
        <taxon>Bacteria</taxon>
        <taxon>Pseudomonadati</taxon>
        <taxon>Bacteroidota</taxon>
        <taxon>Bacteroidia</taxon>
        <taxon>Bacteroidales</taxon>
        <taxon>Candidatus Ordinivivax</taxon>
    </lineage>
</organism>
<dbReference type="EMBL" id="SNRX01000001">
    <property type="protein sequence ID" value="KAA6303740.1"/>
    <property type="molecule type" value="Genomic_DNA"/>
</dbReference>
<dbReference type="EC" id="2.4.1.187" evidence="3"/>
<dbReference type="InterPro" id="IPR004629">
    <property type="entry name" value="WecG_TagA_CpsF"/>
</dbReference>
<dbReference type="PANTHER" id="PTHR34136">
    <property type="match status" value="1"/>
</dbReference>
<dbReference type="PANTHER" id="PTHR34136:SF1">
    <property type="entry name" value="UDP-N-ACETYL-D-MANNOSAMINURONIC ACID TRANSFERASE"/>
    <property type="match status" value="1"/>
</dbReference>
<accession>A0A5M8P6A0</accession>
<dbReference type="Pfam" id="PF03808">
    <property type="entry name" value="Glyco_tran_WecG"/>
    <property type="match status" value="1"/>
</dbReference>
<dbReference type="CDD" id="cd06533">
    <property type="entry name" value="Glyco_transf_WecG_TagA"/>
    <property type="match status" value="1"/>
</dbReference>
<proteinExistence type="predicted"/>